<sequence>MCSAGIPAASESRRTRLYCSNACRQRAYRHRSGTGGGGRTESGGAGAGPRAGLDSFVGRQQESAALARLARHHRLITLFGPGGVGKTRMATQYAASVAVRQVFSDGVHLVELGGISRSDLVAQAVAEAVGATQQPGGALEDSLAEALGGKNALLVLDNCEHLVEACSALIASLLPRCPKVRVIATSRETLRLPGEKVFPVAELAVDDAMQLFADRAIDVAAAFAVTPDNRDAVRSICERLDNLPLAVELAARLVRLLPLHEILNRLQDRFSLLTSDTRNADSRHRSLYAAIDWSYGLLSPAEQALLRRLSVLPGGFGLDLAGTVSADLGEPVIKLIAGLESKSLLTPVTAGAGAGTEGHARFRQLESVRAYAREQLLAHGEWDLAAEQSVAALTTLASAQAEQFTMDRPTADRLFAEQANLLFAIEYVRGRADPREVLLAATLIRCRTARGIISDSREQLTTALRVEGAPVTYRALALEESAWQAAWLGDHEAALVSAREAVELARDAHRPLRCRALTALAFAHQVCENYAEATANFAECLELLRDFGDPASIAVCRHNLAWATMLSGDLDRAAALLEEILPIYRGRGSGEPTRLANVLHTAGTLELRRGDLVTAATHFAAGLQALGDHHARPTPYLLEGLAIVALRSGRAERGLRLAGGAESLRQALGSQDDEPWWQQLLTDAVEAVRARQRGGDVDRALAQGRRLSPTGVVGYALRQGAVRPAPEPAPSPMVSAREREVAALVAQGSSNVEIATRLRISERTVESHLSSVRTKLDLRSRAHLAAWAARNLPQTG</sequence>
<dbReference type="InterPro" id="IPR019734">
    <property type="entry name" value="TPR_rpt"/>
</dbReference>
<dbReference type="Gene3D" id="3.40.50.300">
    <property type="entry name" value="P-loop containing nucleotide triphosphate hydrolases"/>
    <property type="match status" value="1"/>
</dbReference>
<dbReference type="CDD" id="cd06170">
    <property type="entry name" value="LuxR_C_like"/>
    <property type="match status" value="1"/>
</dbReference>
<dbReference type="SUPFAM" id="SSF46894">
    <property type="entry name" value="C-terminal effector domain of the bipartite response regulators"/>
    <property type="match status" value="1"/>
</dbReference>
<evidence type="ECO:0000259" key="2">
    <source>
        <dbReference type="PROSITE" id="PS50043"/>
    </source>
</evidence>
<dbReference type="EMBL" id="CP108222">
    <property type="protein sequence ID" value="WTT16774.1"/>
    <property type="molecule type" value="Genomic_DNA"/>
</dbReference>
<dbReference type="PRINTS" id="PR00038">
    <property type="entry name" value="HTHLUXR"/>
</dbReference>
<dbReference type="PANTHER" id="PTHR47691">
    <property type="entry name" value="REGULATOR-RELATED"/>
    <property type="match status" value="1"/>
</dbReference>
<proteinExistence type="predicted"/>
<dbReference type="InterPro" id="IPR058852">
    <property type="entry name" value="HTH_77"/>
</dbReference>
<feature type="compositionally biased region" description="Gly residues" evidence="1">
    <location>
        <begin position="33"/>
        <end position="49"/>
    </location>
</feature>
<accession>A0AAU1ZXI7</accession>
<dbReference type="PANTHER" id="PTHR47691:SF3">
    <property type="entry name" value="HTH-TYPE TRANSCRIPTIONAL REGULATOR RV0890C-RELATED"/>
    <property type="match status" value="1"/>
</dbReference>
<dbReference type="Pfam" id="PF25872">
    <property type="entry name" value="HTH_77"/>
    <property type="match status" value="1"/>
</dbReference>
<dbReference type="PROSITE" id="PS50043">
    <property type="entry name" value="HTH_LUXR_2"/>
    <property type="match status" value="1"/>
</dbReference>
<name>A0AAU1ZXI7_9ACTN</name>
<evidence type="ECO:0000313" key="3">
    <source>
        <dbReference type="EMBL" id="WTT16774.1"/>
    </source>
</evidence>
<dbReference type="InterPro" id="IPR036388">
    <property type="entry name" value="WH-like_DNA-bd_sf"/>
</dbReference>
<dbReference type="SUPFAM" id="SSF52540">
    <property type="entry name" value="P-loop containing nucleoside triphosphate hydrolases"/>
    <property type="match status" value="1"/>
</dbReference>
<evidence type="ECO:0000256" key="1">
    <source>
        <dbReference type="SAM" id="MobiDB-lite"/>
    </source>
</evidence>
<dbReference type="SUPFAM" id="SSF48452">
    <property type="entry name" value="TPR-like"/>
    <property type="match status" value="1"/>
</dbReference>
<dbReference type="SMART" id="SM00028">
    <property type="entry name" value="TPR"/>
    <property type="match status" value="4"/>
</dbReference>
<protein>
    <submittedName>
        <fullName evidence="3">LuxR C-terminal-related transcriptional regulator</fullName>
    </submittedName>
</protein>
<dbReference type="PRINTS" id="PR00364">
    <property type="entry name" value="DISEASERSIST"/>
</dbReference>
<dbReference type="InterPro" id="IPR000792">
    <property type="entry name" value="Tscrpt_reg_LuxR_C"/>
</dbReference>
<dbReference type="Gene3D" id="1.25.40.10">
    <property type="entry name" value="Tetratricopeptide repeat domain"/>
    <property type="match status" value="1"/>
</dbReference>
<dbReference type="InterPro" id="IPR002182">
    <property type="entry name" value="NB-ARC"/>
</dbReference>
<dbReference type="Pfam" id="PF00931">
    <property type="entry name" value="NB-ARC"/>
    <property type="match status" value="1"/>
</dbReference>
<dbReference type="GO" id="GO:0003677">
    <property type="term" value="F:DNA binding"/>
    <property type="evidence" value="ECO:0007669"/>
    <property type="project" value="InterPro"/>
</dbReference>
<dbReference type="Pfam" id="PF00196">
    <property type="entry name" value="GerE"/>
    <property type="match status" value="1"/>
</dbReference>
<dbReference type="PROSITE" id="PS00622">
    <property type="entry name" value="HTH_LUXR_1"/>
    <property type="match status" value="1"/>
</dbReference>
<dbReference type="Pfam" id="PF13424">
    <property type="entry name" value="TPR_12"/>
    <property type="match status" value="1"/>
</dbReference>
<dbReference type="InterPro" id="IPR011990">
    <property type="entry name" value="TPR-like_helical_dom_sf"/>
</dbReference>
<reference evidence="3" key="1">
    <citation type="submission" date="2022-10" db="EMBL/GenBank/DDBJ databases">
        <title>The complete genomes of actinobacterial strains from the NBC collection.</title>
        <authorList>
            <person name="Joergensen T.S."/>
            <person name="Alvarez Arevalo M."/>
            <person name="Sterndorff E.B."/>
            <person name="Faurdal D."/>
            <person name="Vuksanovic O."/>
            <person name="Mourched A.-S."/>
            <person name="Charusanti P."/>
            <person name="Shaw S."/>
            <person name="Blin K."/>
            <person name="Weber T."/>
        </authorList>
    </citation>
    <scope>NUCLEOTIDE SEQUENCE</scope>
    <source>
        <strain evidence="3">NBC_00093</strain>
    </source>
</reference>
<feature type="domain" description="HTH luxR-type" evidence="2">
    <location>
        <begin position="727"/>
        <end position="792"/>
    </location>
</feature>
<gene>
    <name evidence="3" type="ORF">OHA22_15200</name>
</gene>
<dbReference type="GO" id="GO:0006355">
    <property type="term" value="P:regulation of DNA-templated transcription"/>
    <property type="evidence" value="ECO:0007669"/>
    <property type="project" value="InterPro"/>
</dbReference>
<feature type="region of interest" description="Disordered" evidence="1">
    <location>
        <begin position="29"/>
        <end position="52"/>
    </location>
</feature>
<dbReference type="InterPro" id="IPR027417">
    <property type="entry name" value="P-loop_NTPase"/>
</dbReference>
<dbReference type="InterPro" id="IPR016032">
    <property type="entry name" value="Sig_transdc_resp-reg_C-effctor"/>
</dbReference>
<dbReference type="AlphaFoldDB" id="A0AAU1ZXI7"/>
<dbReference type="Gene3D" id="1.10.10.10">
    <property type="entry name" value="Winged helix-like DNA-binding domain superfamily/Winged helix DNA-binding domain"/>
    <property type="match status" value="1"/>
</dbReference>
<dbReference type="GO" id="GO:0043531">
    <property type="term" value="F:ADP binding"/>
    <property type="evidence" value="ECO:0007669"/>
    <property type="project" value="InterPro"/>
</dbReference>
<organism evidence="3">
    <name type="scientific">Streptomyces sp. NBC_00093</name>
    <dbReference type="NCBI Taxonomy" id="2975649"/>
    <lineage>
        <taxon>Bacteria</taxon>
        <taxon>Bacillati</taxon>
        <taxon>Actinomycetota</taxon>
        <taxon>Actinomycetes</taxon>
        <taxon>Kitasatosporales</taxon>
        <taxon>Streptomycetaceae</taxon>
        <taxon>Streptomyces</taxon>
    </lineage>
</organism>
<dbReference type="SMART" id="SM00421">
    <property type="entry name" value="HTH_LUXR"/>
    <property type="match status" value="1"/>
</dbReference>